<feature type="transmembrane region" description="Helical" evidence="8">
    <location>
        <begin position="42"/>
        <end position="63"/>
    </location>
</feature>
<feature type="transmembrane region" description="Helical" evidence="8">
    <location>
        <begin position="149"/>
        <end position="171"/>
    </location>
</feature>
<dbReference type="PANTHER" id="PTHR34975:SF2">
    <property type="entry name" value="SPORE GERMINATION PROTEIN A2"/>
    <property type="match status" value="1"/>
</dbReference>
<gene>
    <name evidence="9" type="ORF">CDO51_07035</name>
</gene>
<name>A0A226C007_9FIRM</name>
<dbReference type="Proteomes" id="UP000214588">
    <property type="component" value="Unassembled WGS sequence"/>
</dbReference>
<dbReference type="GO" id="GO:0009847">
    <property type="term" value="P:spore germination"/>
    <property type="evidence" value="ECO:0007669"/>
    <property type="project" value="InterPro"/>
</dbReference>
<evidence type="ECO:0000256" key="6">
    <source>
        <dbReference type="ARBA" id="ARBA00022989"/>
    </source>
</evidence>
<evidence type="ECO:0000256" key="2">
    <source>
        <dbReference type="ARBA" id="ARBA00007998"/>
    </source>
</evidence>
<keyword evidence="7 8" id="KW-0472">Membrane</keyword>
<reference evidence="9 10" key="1">
    <citation type="submission" date="2017-06" db="EMBL/GenBank/DDBJ databases">
        <title>Draft Genome Sequence of Natranaerobius trueperi halophilic, alkalithermophilic bacteria from soda lakes.</title>
        <authorList>
            <person name="Zhao B."/>
        </authorList>
    </citation>
    <scope>NUCLEOTIDE SEQUENCE [LARGE SCALE GENOMIC DNA]</scope>
    <source>
        <strain evidence="9 10">DSM 18760</strain>
    </source>
</reference>
<dbReference type="NCBIfam" id="TIGR00912">
    <property type="entry name" value="2A0309"/>
    <property type="match status" value="1"/>
</dbReference>
<keyword evidence="3" id="KW-0813">Transport</keyword>
<keyword evidence="10" id="KW-1185">Reference proteome</keyword>
<dbReference type="OrthoDB" id="2716906at2"/>
<keyword evidence="6 8" id="KW-1133">Transmembrane helix</keyword>
<feature type="transmembrane region" description="Helical" evidence="8">
    <location>
        <begin position="272"/>
        <end position="294"/>
    </location>
</feature>
<keyword evidence="4" id="KW-0309">Germination</keyword>
<keyword evidence="5 8" id="KW-0812">Transmembrane</keyword>
<evidence type="ECO:0000256" key="4">
    <source>
        <dbReference type="ARBA" id="ARBA00022544"/>
    </source>
</evidence>
<dbReference type="AlphaFoldDB" id="A0A226C007"/>
<protein>
    <submittedName>
        <fullName evidence="9">Uncharacterized protein</fullName>
    </submittedName>
</protein>
<comment type="similarity">
    <text evidence="2">Belongs to the amino acid-polyamine-organocation (APC) superfamily. Spore germination protein (SGP) (TC 2.A.3.9) family.</text>
</comment>
<evidence type="ECO:0000256" key="8">
    <source>
        <dbReference type="SAM" id="Phobius"/>
    </source>
</evidence>
<feature type="transmembrane region" description="Helical" evidence="8">
    <location>
        <begin position="334"/>
        <end position="353"/>
    </location>
</feature>
<feature type="transmembrane region" description="Helical" evidence="8">
    <location>
        <begin position="306"/>
        <end position="322"/>
    </location>
</feature>
<comment type="subcellular location">
    <subcellularLocation>
        <location evidence="1">Membrane</location>
        <topology evidence="1">Multi-pass membrane protein</topology>
    </subcellularLocation>
</comment>
<feature type="transmembrane region" description="Helical" evidence="8">
    <location>
        <begin position="12"/>
        <end position="30"/>
    </location>
</feature>
<evidence type="ECO:0000313" key="9">
    <source>
        <dbReference type="EMBL" id="OWZ83700.1"/>
    </source>
</evidence>
<feature type="transmembrane region" description="Helical" evidence="8">
    <location>
        <begin position="220"/>
        <end position="242"/>
    </location>
</feature>
<dbReference type="RefSeq" id="WP_089023593.1">
    <property type="nucleotide sequence ID" value="NZ_NIQC01000013.1"/>
</dbReference>
<dbReference type="GO" id="GO:0016020">
    <property type="term" value="C:membrane"/>
    <property type="evidence" value="ECO:0007669"/>
    <property type="project" value="UniProtKB-SubCell"/>
</dbReference>
<evidence type="ECO:0000256" key="3">
    <source>
        <dbReference type="ARBA" id="ARBA00022448"/>
    </source>
</evidence>
<sequence>MNKHEKRDISEFQWITLLLGMTVGVGVTTLPREVATEAGRDGWITILIATFCVLIYSYLCLYYARLFPDKTLAESSRKVLGKFLGSVLIIIYSLYAFALSGIVLRIFLEIAYVYLDITYSLIFSLILILPVVVYIARCGLATLSRFSELVLFFTAPLFVLFWVPISITEYLNILPVFEQGVTTPVLAIREPILAFLGIEIILVFFPYLNKQESATRLTSIAVMSAGFIYTSIFLVTLMMMGLKQLVLTYWPFIEYLKIIELVVVERVDTTFIHFWLIKIILVTSIKYFAATFSLAHLTNKNFHDKWALFSWVIILFVSLYPKNLAQASEIAEHISFYGGIFVLFTPIILIIVAKLRGVADV</sequence>
<dbReference type="Pfam" id="PF03845">
    <property type="entry name" value="Spore_permease"/>
    <property type="match status" value="1"/>
</dbReference>
<evidence type="ECO:0000256" key="5">
    <source>
        <dbReference type="ARBA" id="ARBA00022692"/>
    </source>
</evidence>
<feature type="transmembrane region" description="Helical" evidence="8">
    <location>
        <begin position="119"/>
        <end position="137"/>
    </location>
</feature>
<dbReference type="InterPro" id="IPR004761">
    <property type="entry name" value="Spore_GerAB"/>
</dbReference>
<organism evidence="9 10">
    <name type="scientific">Natranaerobius trueperi</name>
    <dbReference type="NCBI Taxonomy" id="759412"/>
    <lineage>
        <taxon>Bacteria</taxon>
        <taxon>Bacillati</taxon>
        <taxon>Bacillota</taxon>
        <taxon>Clostridia</taxon>
        <taxon>Natranaerobiales</taxon>
        <taxon>Natranaerobiaceae</taxon>
        <taxon>Natranaerobius</taxon>
    </lineage>
</organism>
<feature type="transmembrane region" description="Helical" evidence="8">
    <location>
        <begin position="83"/>
        <end position="107"/>
    </location>
</feature>
<feature type="transmembrane region" description="Helical" evidence="8">
    <location>
        <begin position="191"/>
        <end position="208"/>
    </location>
</feature>
<evidence type="ECO:0000313" key="10">
    <source>
        <dbReference type="Proteomes" id="UP000214588"/>
    </source>
</evidence>
<dbReference type="PANTHER" id="PTHR34975">
    <property type="entry name" value="SPORE GERMINATION PROTEIN A2"/>
    <property type="match status" value="1"/>
</dbReference>
<evidence type="ECO:0000256" key="7">
    <source>
        <dbReference type="ARBA" id="ARBA00023136"/>
    </source>
</evidence>
<evidence type="ECO:0000256" key="1">
    <source>
        <dbReference type="ARBA" id="ARBA00004141"/>
    </source>
</evidence>
<comment type="caution">
    <text evidence="9">The sequence shown here is derived from an EMBL/GenBank/DDBJ whole genome shotgun (WGS) entry which is preliminary data.</text>
</comment>
<accession>A0A226C007</accession>
<proteinExistence type="inferred from homology"/>
<dbReference type="EMBL" id="NIQC01000013">
    <property type="protein sequence ID" value="OWZ83700.1"/>
    <property type="molecule type" value="Genomic_DNA"/>
</dbReference>